<accession>A0ACB9RSJ5</accession>
<keyword evidence="2" id="KW-1185">Reference proteome</keyword>
<proteinExistence type="predicted"/>
<comment type="caution">
    <text evidence="1">The sequence shown here is derived from an EMBL/GenBank/DDBJ whole genome shotgun (WGS) entry which is preliminary data.</text>
</comment>
<organism evidence="1 2">
    <name type="scientific">Melastoma candidum</name>
    <dbReference type="NCBI Taxonomy" id="119954"/>
    <lineage>
        <taxon>Eukaryota</taxon>
        <taxon>Viridiplantae</taxon>
        <taxon>Streptophyta</taxon>
        <taxon>Embryophyta</taxon>
        <taxon>Tracheophyta</taxon>
        <taxon>Spermatophyta</taxon>
        <taxon>Magnoliopsida</taxon>
        <taxon>eudicotyledons</taxon>
        <taxon>Gunneridae</taxon>
        <taxon>Pentapetalae</taxon>
        <taxon>rosids</taxon>
        <taxon>malvids</taxon>
        <taxon>Myrtales</taxon>
        <taxon>Melastomataceae</taxon>
        <taxon>Melastomatoideae</taxon>
        <taxon>Melastomateae</taxon>
        <taxon>Melastoma</taxon>
    </lineage>
</organism>
<gene>
    <name evidence="1" type="ORF">MLD38_008002</name>
</gene>
<protein>
    <submittedName>
        <fullName evidence="1">Uncharacterized protein</fullName>
    </submittedName>
</protein>
<sequence>MPKHVLKAGSRPPWIGLAAAVWIQLATGNAYNFPLYSAALKSVLGYNQQQLTILGVANDLGENVGILPGIACNKFPPWAVLLVGVILCFFGYGVIWLAVSQTVSNLPYWLLFLALCVGTHSCAWFGTAVLVTNMRNFPLSRGTVAENIAELQSDPADPLLAQSSSSANLNDPADSLLVESLSAANLGSFADSDDISYVEFLLAVGEGAAVKKKRKPRRGEDFKFKEAFIKADFWLLWVVYFLGVGSGLLQFPWASRIWRSFGAFCQVESDSSNDLDDSCTNLNGSRISSVCIWSEWNALWCYCSSGDLLWCSVQYNDSDSV</sequence>
<name>A0ACB9RSJ5_9MYRT</name>
<evidence type="ECO:0000313" key="2">
    <source>
        <dbReference type="Proteomes" id="UP001057402"/>
    </source>
</evidence>
<reference evidence="2" key="1">
    <citation type="journal article" date="2023" name="Front. Plant Sci.">
        <title>Chromosomal-level genome assembly of Melastoma candidum provides insights into trichome evolution.</title>
        <authorList>
            <person name="Zhong Y."/>
            <person name="Wu W."/>
            <person name="Sun C."/>
            <person name="Zou P."/>
            <person name="Liu Y."/>
            <person name="Dai S."/>
            <person name="Zhou R."/>
        </authorList>
    </citation>
    <scope>NUCLEOTIDE SEQUENCE [LARGE SCALE GENOMIC DNA]</scope>
</reference>
<evidence type="ECO:0000313" key="1">
    <source>
        <dbReference type="EMBL" id="KAI4381988.1"/>
    </source>
</evidence>
<dbReference type="EMBL" id="CM042882">
    <property type="protein sequence ID" value="KAI4381988.1"/>
    <property type="molecule type" value="Genomic_DNA"/>
</dbReference>
<dbReference type="Proteomes" id="UP001057402">
    <property type="component" value="Chromosome 3"/>
</dbReference>